<name>A0ABM8ZUD1_9VIBR</name>
<protein>
    <recommendedName>
        <fullName evidence="2">chitinase</fullName>
        <ecNumber evidence="2">3.2.1.14</ecNumber>
    </recommendedName>
</protein>
<keyword evidence="6" id="KW-0732">Signal</keyword>
<dbReference type="SMART" id="SM00636">
    <property type="entry name" value="Glyco_18"/>
    <property type="match status" value="1"/>
</dbReference>
<comment type="caution">
    <text evidence="8">The sequence shown here is derived from an EMBL/GenBank/DDBJ whole genome shotgun (WGS) entry which is preliminary data.</text>
</comment>
<dbReference type="Gene3D" id="2.10.10.20">
    <property type="entry name" value="Carbohydrate-binding module superfamily 5/12"/>
    <property type="match status" value="2"/>
</dbReference>
<keyword evidence="4" id="KW-0146">Chitin degradation</keyword>
<reference evidence="8" key="1">
    <citation type="submission" date="2021-11" db="EMBL/GenBank/DDBJ databases">
        <authorList>
            <person name="Rodrigo-Torres L."/>
            <person name="Arahal R. D."/>
            <person name="Lucena T."/>
        </authorList>
    </citation>
    <scope>NUCLEOTIDE SEQUENCE</scope>
    <source>
        <strain evidence="8">CECT 7929</strain>
    </source>
</reference>
<evidence type="ECO:0000256" key="1">
    <source>
        <dbReference type="ARBA" id="ARBA00000822"/>
    </source>
</evidence>
<evidence type="ECO:0000313" key="8">
    <source>
        <dbReference type="EMBL" id="CAH0533921.1"/>
    </source>
</evidence>
<dbReference type="EMBL" id="CAKLDI010000001">
    <property type="protein sequence ID" value="CAH0533921.1"/>
    <property type="molecule type" value="Genomic_DNA"/>
</dbReference>
<evidence type="ECO:0000256" key="4">
    <source>
        <dbReference type="ARBA" id="ARBA00023024"/>
    </source>
</evidence>
<dbReference type="PROSITE" id="PS51910">
    <property type="entry name" value="GH18_2"/>
    <property type="match status" value="1"/>
</dbReference>
<dbReference type="InterPro" id="IPR036573">
    <property type="entry name" value="CBM_sf_5/12"/>
</dbReference>
<evidence type="ECO:0000259" key="7">
    <source>
        <dbReference type="PROSITE" id="PS51910"/>
    </source>
</evidence>
<dbReference type="InterPro" id="IPR003610">
    <property type="entry name" value="CBM5/12"/>
</dbReference>
<dbReference type="Gene3D" id="2.60.40.10">
    <property type="entry name" value="Immunoglobulins"/>
    <property type="match status" value="1"/>
</dbReference>
<accession>A0ABM8ZUD1</accession>
<dbReference type="InterPro" id="IPR017853">
    <property type="entry name" value="GH"/>
</dbReference>
<dbReference type="SUPFAM" id="SSF51055">
    <property type="entry name" value="Carbohydrate binding domain"/>
    <property type="match status" value="2"/>
</dbReference>
<gene>
    <name evidence="8" type="ORF">VST7929_01798</name>
</gene>
<dbReference type="Pfam" id="PF02839">
    <property type="entry name" value="CBM_5_12"/>
    <property type="match status" value="2"/>
</dbReference>
<dbReference type="SUPFAM" id="SSF51445">
    <property type="entry name" value="(Trans)glycosidases"/>
    <property type="match status" value="1"/>
</dbReference>
<dbReference type="InterPro" id="IPR001223">
    <property type="entry name" value="Glyco_hydro18_cat"/>
</dbReference>
<evidence type="ECO:0000256" key="2">
    <source>
        <dbReference type="ARBA" id="ARBA00012729"/>
    </source>
</evidence>
<keyword evidence="4" id="KW-0624">Polysaccharide degradation</keyword>
<dbReference type="Pfam" id="PF00704">
    <property type="entry name" value="Glyco_hydro_18"/>
    <property type="match status" value="1"/>
</dbReference>
<evidence type="ECO:0000313" key="9">
    <source>
        <dbReference type="Proteomes" id="UP000838672"/>
    </source>
</evidence>
<sequence>MSKPSFSRSLLSMAIGGLMVAGSMSGVANAAPTHDKQVIGYITQWEAWKGTSHGFSAKGEATHLNVDMDKYTILNFSFFGVAHDGSLHSGDLRNKQIYKPEVQQEPGPLLHPDVYSSWDFHILWGELEYIHQYPTNEPYDAENLAKVQAQGFVPHGSGWLHEPTGVTGQYPLPLKKAGGAPGLIELADQKGVKVMASIGGWSMSKHFAETAKDPVKMENFLKGVDQLMALGFHGIDIDWEYPGAGGMNFQGSPDDYAAFAFMLEKIRERIGPNKMLTACFAAAPSKLEGMDWVRLNNSLDYFNMMTYDLNGGWSAVSGHNAPLYDYPESESPDWNLDALKNYLVSQNVPLNKVTFGAAFYGRGVQTTEATTYLGAPTDKRTVNNEVDGPINSAVDLDNFKLFDGQPNYNYIVKNTAQWTEDWDANAKVPYKTKGKYFLSYDNEQSITDKAQYVVDNDLAGLIVWQVHGDIECKGSMIQHGSKLVECTNLSSPLAGAIDKVFSAAPIEPNDPPVVQPVAAQNVASGTDLAFSVTASDPEGAKLTYTVSKGTITATATGADVVYTAPVTGKDIVETLVVTVSDGKKSTSINVTVNVKGNGINTAPELTVPATATVIGGQAVELAITATDADQDKVTVTASQGVLSTLVNGSATLTFNAPKVTETTVENIVVTATDGTDTVSQTIAVTINVEAAADAWNANTIYNTGDEVSHKGAKYTAKWWTKGEEPGTSDVWAKAYGPGDTAWDATRVYNSGDIAEHGGKQYKAKWWTKGEEPGKAAVWQAL</sequence>
<feature type="chain" id="PRO_5046372800" description="chitinase" evidence="6">
    <location>
        <begin position="31"/>
        <end position="781"/>
    </location>
</feature>
<dbReference type="CDD" id="cd12215">
    <property type="entry name" value="ChiC_BD"/>
    <property type="match status" value="2"/>
</dbReference>
<dbReference type="InterPro" id="IPR011583">
    <property type="entry name" value="Chitinase_II/V-like_cat"/>
</dbReference>
<organism evidence="8 9">
    <name type="scientific">Vibrio stylophorae</name>
    <dbReference type="NCBI Taxonomy" id="659351"/>
    <lineage>
        <taxon>Bacteria</taxon>
        <taxon>Pseudomonadati</taxon>
        <taxon>Pseudomonadota</taxon>
        <taxon>Gammaproteobacteria</taxon>
        <taxon>Vibrionales</taxon>
        <taxon>Vibrionaceae</taxon>
        <taxon>Vibrio</taxon>
    </lineage>
</organism>
<evidence type="ECO:0000256" key="6">
    <source>
        <dbReference type="SAM" id="SignalP"/>
    </source>
</evidence>
<keyword evidence="3" id="KW-0378">Hydrolase</keyword>
<dbReference type="Gene3D" id="3.20.20.80">
    <property type="entry name" value="Glycosidases"/>
    <property type="match status" value="2"/>
</dbReference>
<dbReference type="SMART" id="SM00495">
    <property type="entry name" value="ChtBD3"/>
    <property type="match status" value="2"/>
</dbReference>
<feature type="domain" description="GH18" evidence="7">
    <location>
        <begin position="36"/>
        <end position="504"/>
    </location>
</feature>
<evidence type="ECO:0000256" key="3">
    <source>
        <dbReference type="ARBA" id="ARBA00022801"/>
    </source>
</evidence>
<keyword evidence="9" id="KW-1185">Reference proteome</keyword>
<evidence type="ECO:0000256" key="5">
    <source>
        <dbReference type="ARBA" id="ARBA00023277"/>
    </source>
</evidence>
<feature type="signal peptide" evidence="6">
    <location>
        <begin position="1"/>
        <end position="30"/>
    </location>
</feature>
<dbReference type="InterPro" id="IPR013783">
    <property type="entry name" value="Ig-like_fold"/>
</dbReference>
<comment type="catalytic activity">
    <reaction evidence="1">
        <text>Random endo-hydrolysis of N-acetyl-beta-D-glucosaminide (1-&gt;4)-beta-linkages in chitin and chitodextrins.</text>
        <dbReference type="EC" id="3.2.1.14"/>
    </reaction>
</comment>
<proteinExistence type="predicted"/>
<dbReference type="InterPro" id="IPR050314">
    <property type="entry name" value="Glycosyl_Hydrlase_18"/>
</dbReference>
<keyword evidence="5" id="KW-0119">Carbohydrate metabolism</keyword>
<dbReference type="PANTHER" id="PTHR11177">
    <property type="entry name" value="CHITINASE"/>
    <property type="match status" value="1"/>
</dbReference>
<dbReference type="PANTHER" id="PTHR11177:SF317">
    <property type="entry name" value="CHITINASE 12-RELATED"/>
    <property type="match status" value="1"/>
</dbReference>
<dbReference type="EC" id="3.2.1.14" evidence="2"/>
<dbReference type="Proteomes" id="UP000838672">
    <property type="component" value="Unassembled WGS sequence"/>
</dbReference>